<feature type="domain" description="SpoVT-AbrB" evidence="3">
    <location>
        <begin position="94"/>
        <end position="137"/>
    </location>
</feature>
<dbReference type="Gene3D" id="3.40.1550.20">
    <property type="entry name" value="Transcriptional regulator MraZ domain"/>
    <property type="match status" value="1"/>
</dbReference>
<feature type="domain" description="SpoVT-AbrB" evidence="3">
    <location>
        <begin position="10"/>
        <end position="59"/>
    </location>
</feature>
<protein>
    <recommendedName>
        <fullName evidence="1">Transcriptional regulator MraZ</fullName>
    </recommendedName>
</protein>
<comment type="subunit">
    <text evidence="1">Forms oligomers.</text>
</comment>
<dbReference type="Proteomes" id="UP000589292">
    <property type="component" value="Unassembled WGS sequence"/>
</dbReference>
<accession>A0A7V8RBW2</accession>
<dbReference type="AlphaFoldDB" id="A0A7V8RBW2"/>
<dbReference type="PANTHER" id="PTHR34701">
    <property type="entry name" value="TRANSCRIPTIONAL REGULATOR MRAZ"/>
    <property type="match status" value="1"/>
</dbReference>
<comment type="subcellular location">
    <subcellularLocation>
        <location evidence="1">Cytoplasm</location>
        <location evidence="1">Nucleoid</location>
    </subcellularLocation>
</comment>
<comment type="caution">
    <text evidence="4">The sequence shown here is derived from an EMBL/GenBank/DDBJ whole genome shotgun (WGS) entry which is preliminary data.</text>
</comment>
<dbReference type="InterPro" id="IPR035642">
    <property type="entry name" value="MraZ_N"/>
</dbReference>
<dbReference type="GO" id="GO:0003700">
    <property type="term" value="F:DNA-binding transcription factor activity"/>
    <property type="evidence" value="ECO:0007669"/>
    <property type="project" value="UniProtKB-UniRule"/>
</dbReference>
<dbReference type="InterPro" id="IPR007159">
    <property type="entry name" value="SpoVT-AbrB_dom"/>
</dbReference>
<dbReference type="InterPro" id="IPR037914">
    <property type="entry name" value="SpoVT-AbrB_sf"/>
</dbReference>
<keyword evidence="1 2" id="KW-0238">DNA-binding</keyword>
<organism evidence="4 5">
    <name type="scientific">Sphingomonas ursincola</name>
    <dbReference type="NCBI Taxonomy" id="56361"/>
    <lineage>
        <taxon>Bacteria</taxon>
        <taxon>Pseudomonadati</taxon>
        <taxon>Pseudomonadota</taxon>
        <taxon>Alphaproteobacteria</taxon>
        <taxon>Sphingomonadales</taxon>
        <taxon>Sphingomonadaceae</taxon>
        <taxon>Sphingomonas</taxon>
    </lineage>
</organism>
<sequence>MAEISAFLGSALTTIDPKGRMAIPAAFRNPIIANSDGESSVVFSFNAQGQCLQGYGTQRLRALIEQMRRREELASEAGEEFRTELFGGPRFNSTSTISFDGSGRLILPKMLVAMARIEKHVFFSGNGTDFSVWGYEHLMSLDDPRLASQQFNARFLMEELGGKR</sequence>
<dbReference type="PROSITE" id="PS51740">
    <property type="entry name" value="SPOVT_ABRB"/>
    <property type="match status" value="2"/>
</dbReference>
<comment type="similarity">
    <text evidence="1">Belongs to the MraZ family.</text>
</comment>
<reference evidence="4 5" key="1">
    <citation type="journal article" date="1994" name="Int. J. Syst. Bacteriol.">
        <title>Phylogenetic positions of novel aerobic, bacteriochlorophyll a-containing bacteria and description of Roseococcus thiosulfatophilus gen. nov., sp. nov., Erythromicrobium ramosum gen. nov., sp. nov., and Erythrobacter litoralis sp. nov.</title>
        <authorList>
            <person name="Yurkov V."/>
            <person name="Stackebrandt E."/>
            <person name="Holmes A."/>
            <person name="Fuerst J.A."/>
            <person name="Hugenholtz P."/>
            <person name="Golecki J."/>
            <person name="Gad'on N."/>
            <person name="Gorlenko V.M."/>
            <person name="Kompantseva E.I."/>
            <person name="Drews G."/>
        </authorList>
    </citation>
    <scope>NUCLEOTIDE SEQUENCE [LARGE SCALE GENOMIC DNA]</scope>
    <source>
        <strain evidence="4 5">KR-99</strain>
    </source>
</reference>
<evidence type="ECO:0000256" key="1">
    <source>
        <dbReference type="HAMAP-Rule" id="MF_01008"/>
    </source>
</evidence>
<dbReference type="SUPFAM" id="SSF89447">
    <property type="entry name" value="AbrB/MazE/MraZ-like"/>
    <property type="match status" value="1"/>
</dbReference>
<keyword evidence="1" id="KW-0963">Cytoplasm</keyword>
<evidence type="ECO:0000259" key="3">
    <source>
        <dbReference type="PROSITE" id="PS51740"/>
    </source>
</evidence>
<dbReference type="CDD" id="cd16320">
    <property type="entry name" value="MraZ_N"/>
    <property type="match status" value="1"/>
</dbReference>
<dbReference type="InterPro" id="IPR038619">
    <property type="entry name" value="MraZ_sf"/>
</dbReference>
<evidence type="ECO:0000256" key="2">
    <source>
        <dbReference type="PROSITE-ProRule" id="PRU01076"/>
    </source>
</evidence>
<dbReference type="GO" id="GO:0005737">
    <property type="term" value="C:cytoplasm"/>
    <property type="evidence" value="ECO:0007669"/>
    <property type="project" value="UniProtKB-UniRule"/>
</dbReference>
<dbReference type="InterPro" id="IPR003444">
    <property type="entry name" value="MraZ"/>
</dbReference>
<dbReference type="GO" id="GO:2000143">
    <property type="term" value="P:negative regulation of DNA-templated transcription initiation"/>
    <property type="evidence" value="ECO:0007669"/>
    <property type="project" value="TreeGrafter"/>
</dbReference>
<dbReference type="PANTHER" id="PTHR34701:SF1">
    <property type="entry name" value="TRANSCRIPTIONAL REGULATOR MRAZ"/>
    <property type="match status" value="1"/>
</dbReference>
<dbReference type="HAMAP" id="MF_01008">
    <property type="entry name" value="MraZ"/>
    <property type="match status" value="1"/>
</dbReference>
<evidence type="ECO:0000313" key="5">
    <source>
        <dbReference type="Proteomes" id="UP000589292"/>
    </source>
</evidence>
<name>A0A7V8RBW2_9SPHN</name>
<dbReference type="RefSeq" id="WP_137775856.1">
    <property type="nucleotide sequence ID" value="NZ_BAAAGB010000002.1"/>
</dbReference>
<keyword evidence="1" id="KW-0804">Transcription</keyword>
<gene>
    <name evidence="1" type="primary">mraZ</name>
    <name evidence="4" type="ORF">FG486_04640</name>
</gene>
<evidence type="ECO:0000313" key="4">
    <source>
        <dbReference type="EMBL" id="MBA1373615.1"/>
    </source>
</evidence>
<keyword evidence="1" id="KW-0805">Transcription regulation</keyword>
<dbReference type="EMBL" id="VDES01000001">
    <property type="protein sequence ID" value="MBA1373615.1"/>
    <property type="molecule type" value="Genomic_DNA"/>
</dbReference>
<proteinExistence type="inferred from homology"/>
<dbReference type="GO" id="GO:0000976">
    <property type="term" value="F:transcription cis-regulatory region binding"/>
    <property type="evidence" value="ECO:0007669"/>
    <property type="project" value="TreeGrafter"/>
</dbReference>
<keyword evidence="5" id="KW-1185">Reference proteome</keyword>
<dbReference type="GO" id="GO:0009295">
    <property type="term" value="C:nucleoid"/>
    <property type="evidence" value="ECO:0007669"/>
    <property type="project" value="UniProtKB-SubCell"/>
</dbReference>